<protein>
    <recommendedName>
        <fullName evidence="2">Kazal-like domain-containing protein</fullName>
    </recommendedName>
</protein>
<evidence type="ECO:0000259" key="2">
    <source>
        <dbReference type="Pfam" id="PF00050"/>
    </source>
</evidence>
<dbReference type="SUPFAM" id="SSF100895">
    <property type="entry name" value="Kazal-type serine protease inhibitors"/>
    <property type="match status" value="1"/>
</dbReference>
<gene>
    <name evidence="3" type="ORF">HERILL_LOCUS7702</name>
</gene>
<dbReference type="OrthoDB" id="88467at2759"/>
<dbReference type="Proteomes" id="UP000594454">
    <property type="component" value="Chromosome 3"/>
</dbReference>
<feature type="signal peptide" evidence="1">
    <location>
        <begin position="1"/>
        <end position="16"/>
    </location>
</feature>
<dbReference type="Pfam" id="PF00050">
    <property type="entry name" value="Kazal_1"/>
    <property type="match status" value="1"/>
</dbReference>
<organism evidence="3 4">
    <name type="scientific">Hermetia illucens</name>
    <name type="common">Black soldier fly</name>
    <dbReference type="NCBI Taxonomy" id="343691"/>
    <lineage>
        <taxon>Eukaryota</taxon>
        <taxon>Metazoa</taxon>
        <taxon>Ecdysozoa</taxon>
        <taxon>Arthropoda</taxon>
        <taxon>Hexapoda</taxon>
        <taxon>Insecta</taxon>
        <taxon>Pterygota</taxon>
        <taxon>Neoptera</taxon>
        <taxon>Endopterygota</taxon>
        <taxon>Diptera</taxon>
        <taxon>Brachycera</taxon>
        <taxon>Stratiomyomorpha</taxon>
        <taxon>Stratiomyidae</taxon>
        <taxon>Hermetiinae</taxon>
        <taxon>Hermetia</taxon>
    </lineage>
</organism>
<feature type="chain" id="PRO_5030664936" description="Kazal-like domain-containing protein" evidence="1">
    <location>
        <begin position="17"/>
        <end position="162"/>
    </location>
</feature>
<proteinExistence type="predicted"/>
<evidence type="ECO:0000256" key="1">
    <source>
        <dbReference type="SAM" id="SignalP"/>
    </source>
</evidence>
<dbReference type="InParanoid" id="A0A7R8YUJ0"/>
<dbReference type="AlphaFoldDB" id="A0A7R8YUJ0"/>
<evidence type="ECO:0000313" key="4">
    <source>
        <dbReference type="Proteomes" id="UP000594454"/>
    </source>
</evidence>
<evidence type="ECO:0000313" key="3">
    <source>
        <dbReference type="EMBL" id="CAD7084826.1"/>
    </source>
</evidence>
<keyword evidence="1" id="KW-0732">Signal</keyword>
<dbReference type="EMBL" id="LR899011">
    <property type="protein sequence ID" value="CAD7084826.1"/>
    <property type="molecule type" value="Genomic_DNA"/>
</dbReference>
<sequence length="162" mass="17750">MIKFTIICLSFACALGAEPLLCMRYCGNEDASLTCATNGDSYLLFKNECELKNKECTSGETWTTSSLTKCLNNVIPIKSPIVGVPEKPVIEIPEKPVLLSQRAGCVRPCYLLYQPVCGYDGNEYKAFDNDCFMSTANCNRDASTSFLAVGPEKCNIQTITSN</sequence>
<keyword evidence="4" id="KW-1185">Reference proteome</keyword>
<dbReference type="FunCoup" id="A0A7R8YUJ0">
    <property type="interactions" value="75"/>
</dbReference>
<accession>A0A7R8YUJ0</accession>
<dbReference type="InterPro" id="IPR036058">
    <property type="entry name" value="Kazal_dom_sf"/>
</dbReference>
<dbReference type="Gene3D" id="3.30.60.30">
    <property type="match status" value="2"/>
</dbReference>
<feature type="domain" description="Kazal-like" evidence="2">
    <location>
        <begin position="109"/>
        <end position="146"/>
    </location>
</feature>
<name>A0A7R8YUJ0_HERIL</name>
<reference evidence="3 4" key="1">
    <citation type="submission" date="2020-11" db="EMBL/GenBank/DDBJ databases">
        <authorList>
            <person name="Wallbank WR R."/>
            <person name="Pardo Diaz C."/>
            <person name="Kozak K."/>
            <person name="Martin S."/>
            <person name="Jiggins C."/>
            <person name="Moest M."/>
            <person name="Warren A I."/>
            <person name="Generalovic N T."/>
            <person name="Byers J.R.P. K."/>
            <person name="Montejo-Kovacevich G."/>
            <person name="Yen C E."/>
        </authorList>
    </citation>
    <scope>NUCLEOTIDE SEQUENCE [LARGE SCALE GENOMIC DNA]</scope>
</reference>
<dbReference type="InterPro" id="IPR002350">
    <property type="entry name" value="Kazal_dom"/>
</dbReference>